<evidence type="ECO:0008006" key="3">
    <source>
        <dbReference type="Google" id="ProtNLM"/>
    </source>
</evidence>
<keyword evidence="2" id="KW-1185">Reference proteome</keyword>
<proteinExistence type="predicted"/>
<dbReference type="Proteomes" id="UP001431776">
    <property type="component" value="Unassembled WGS sequence"/>
</dbReference>
<gene>
    <name evidence="1" type="ORF">QJ522_04220</name>
</gene>
<dbReference type="AlphaFoldDB" id="A0AAW6TXU3"/>
<dbReference type="EMBL" id="JASCXX010000004">
    <property type="protein sequence ID" value="MDI6448239.1"/>
    <property type="molecule type" value="Genomic_DNA"/>
</dbReference>
<organism evidence="1 2">
    <name type="scientific">Anaerobaca lacustris</name>
    <dbReference type="NCBI Taxonomy" id="3044600"/>
    <lineage>
        <taxon>Bacteria</taxon>
        <taxon>Pseudomonadati</taxon>
        <taxon>Planctomycetota</taxon>
        <taxon>Phycisphaerae</taxon>
        <taxon>Sedimentisphaerales</taxon>
        <taxon>Anaerobacaceae</taxon>
        <taxon>Anaerobaca</taxon>
    </lineage>
</organism>
<reference evidence="1" key="1">
    <citation type="submission" date="2023-05" db="EMBL/GenBank/DDBJ databases">
        <title>Anaerotaeda fermentans gen. nov., sp. nov., a novel anaerobic planctomycete of the new family within the order Sedimentisphaerales isolated from Taman Peninsula, Russia.</title>
        <authorList>
            <person name="Khomyakova M.A."/>
            <person name="Merkel A.Y."/>
            <person name="Slobodkin A.I."/>
        </authorList>
    </citation>
    <scope>NUCLEOTIDE SEQUENCE</scope>
    <source>
        <strain evidence="1">M17dextr</strain>
    </source>
</reference>
<accession>A0AAW6TXU3</accession>
<comment type="caution">
    <text evidence="1">The sequence shown here is derived from an EMBL/GenBank/DDBJ whole genome shotgun (WGS) entry which is preliminary data.</text>
</comment>
<dbReference type="RefSeq" id="WP_349243649.1">
    <property type="nucleotide sequence ID" value="NZ_JASCXX010000004.1"/>
</dbReference>
<sequence>MDSKRVFIIGAGFSKQVGMPLATEMTPLLRHQFEECDHKEALTWLAWLDERVNWMNSRAENGPHTPNIEELFDLAHFDALTWKMRQQMCPVGRGDGDTPYSTATSIEAWLRYMEDALGDVIWHKQEEALEELSLIDRFTTMLQGDDAVVTFNYDTLIEQSMSKAGRLWQYGFTLEKGTGTSILKMHGSINWAVVLRNQAGNFGYPVLFRKEDQNVGVANDKSTGEIEYDYALLRIPDDKLAPRIENRIIQLGNKQYGVGIAGLGRYKPLDQIPGTGEVWHNAGRALYKADEIYAIGFSLSPYDTMARLHFAGAMCERAKKNSLPQKITLIDPSGGSLEADYRAVFGRQTPLEVVQERAEEVDWAGLLSP</sequence>
<name>A0AAW6TXU3_9BACT</name>
<evidence type="ECO:0000313" key="2">
    <source>
        <dbReference type="Proteomes" id="UP001431776"/>
    </source>
</evidence>
<protein>
    <recommendedName>
        <fullName evidence="3">SIR2-like domain-containing protein</fullName>
    </recommendedName>
</protein>
<evidence type="ECO:0000313" key="1">
    <source>
        <dbReference type="EMBL" id="MDI6448239.1"/>
    </source>
</evidence>